<evidence type="ECO:0000313" key="12">
    <source>
        <dbReference type="EMBL" id="ACE93576.1"/>
    </source>
</evidence>
<reference evidence="12 13" key="1">
    <citation type="submission" date="2008-04" db="EMBL/GenBank/DDBJ databases">
        <title>Genome diversity and DNA divergence of Rhizobium etli.</title>
        <authorList>
            <person name="Gonzalez V."/>
            <person name="Acosta J.L."/>
            <person name="Santamaria R.I."/>
            <person name="Bustos P."/>
            <person name="Hernandez-Gonzalez I.L."/>
            <person name="Fernandez J.L."/>
            <person name="Diaz R."/>
            <person name="Flores M."/>
            <person name="Mora J."/>
            <person name="Palacios R."/>
            <person name="Davila G."/>
        </authorList>
    </citation>
    <scope>NUCLEOTIDE SEQUENCE [LARGE SCALE GENOMIC DNA]</scope>
    <source>
        <strain evidence="12 13">CIAT 652</strain>
        <plasmid evidence="13">Plasmid pA</plasmid>
    </source>
</reference>
<comment type="subcellular location">
    <subcellularLocation>
        <location evidence="1">Cell membrane</location>
        <topology evidence="1">Multi-pass membrane protein</topology>
    </subcellularLocation>
</comment>
<evidence type="ECO:0000256" key="11">
    <source>
        <dbReference type="SAM" id="Phobius"/>
    </source>
</evidence>
<comment type="function">
    <text evidence="9">Part of the ABC transporter complex LsrABCD involved in autoinducer 2 (AI-2) import. Probably responsible for the translocation of the substrate across the membrane.</text>
</comment>
<keyword evidence="7 11" id="KW-1133">Transmembrane helix</keyword>
<evidence type="ECO:0000313" key="13">
    <source>
        <dbReference type="Proteomes" id="UP000008817"/>
    </source>
</evidence>
<proteinExistence type="predicted"/>
<feature type="transmembrane region" description="Helical" evidence="11">
    <location>
        <begin position="227"/>
        <end position="249"/>
    </location>
</feature>
<evidence type="ECO:0000256" key="9">
    <source>
        <dbReference type="ARBA" id="ARBA00025439"/>
    </source>
</evidence>
<dbReference type="GO" id="GO:0005886">
    <property type="term" value="C:plasma membrane"/>
    <property type="evidence" value="ECO:0007669"/>
    <property type="project" value="UniProtKB-SubCell"/>
</dbReference>
<feature type="transmembrane region" description="Helical" evidence="11">
    <location>
        <begin position="306"/>
        <end position="326"/>
    </location>
</feature>
<protein>
    <recommendedName>
        <fullName evidence="10">Autoinducer 2 import system permease protein LsrD</fullName>
    </recommendedName>
</protein>
<name>B3Q1M0_RHIE6</name>
<dbReference type="AlphaFoldDB" id="B3Q1M0"/>
<dbReference type="PANTHER" id="PTHR32196:SF71">
    <property type="entry name" value="AUTOINDUCER 2 IMPORT SYSTEM PERMEASE PROTEIN LSRD"/>
    <property type="match status" value="1"/>
</dbReference>
<dbReference type="CDD" id="cd06579">
    <property type="entry name" value="TM_PBP1_transp_AraH_like"/>
    <property type="match status" value="1"/>
</dbReference>
<evidence type="ECO:0000256" key="5">
    <source>
        <dbReference type="ARBA" id="ARBA00022519"/>
    </source>
</evidence>
<evidence type="ECO:0000256" key="4">
    <source>
        <dbReference type="ARBA" id="ARBA00022475"/>
    </source>
</evidence>
<dbReference type="Proteomes" id="UP000008817">
    <property type="component" value="Plasmid pA"/>
</dbReference>
<keyword evidence="12" id="KW-0614">Plasmid</keyword>
<evidence type="ECO:0000256" key="1">
    <source>
        <dbReference type="ARBA" id="ARBA00004651"/>
    </source>
</evidence>
<feature type="transmembrane region" description="Helical" evidence="11">
    <location>
        <begin position="29"/>
        <end position="50"/>
    </location>
</feature>
<keyword evidence="6 11" id="KW-0812">Transmembrane</keyword>
<feature type="transmembrane region" description="Helical" evidence="11">
    <location>
        <begin position="70"/>
        <end position="92"/>
    </location>
</feature>
<dbReference type="InterPro" id="IPR001851">
    <property type="entry name" value="ABC_transp_permease"/>
</dbReference>
<evidence type="ECO:0000256" key="6">
    <source>
        <dbReference type="ARBA" id="ARBA00022692"/>
    </source>
</evidence>
<evidence type="ECO:0000256" key="7">
    <source>
        <dbReference type="ARBA" id="ARBA00022989"/>
    </source>
</evidence>
<feature type="transmembrane region" description="Helical" evidence="11">
    <location>
        <begin position="261"/>
        <end position="294"/>
    </location>
</feature>
<keyword evidence="8 11" id="KW-0472">Membrane</keyword>
<dbReference type="EMBL" id="CP001075">
    <property type="protein sequence ID" value="ACE93576.1"/>
    <property type="molecule type" value="Genomic_DNA"/>
</dbReference>
<feature type="transmembrane region" description="Helical" evidence="11">
    <location>
        <begin position="174"/>
        <end position="196"/>
    </location>
</feature>
<evidence type="ECO:0000256" key="3">
    <source>
        <dbReference type="ARBA" id="ARBA00022448"/>
    </source>
</evidence>
<evidence type="ECO:0000256" key="8">
    <source>
        <dbReference type="ARBA" id="ARBA00023136"/>
    </source>
</evidence>
<feature type="transmembrane region" description="Helical" evidence="11">
    <location>
        <begin position="104"/>
        <end position="127"/>
    </location>
</feature>
<dbReference type="HOGENOM" id="CLU_028880_0_0_5"/>
<comment type="subunit">
    <text evidence="2">The complex is composed of two ATP-binding proteins (LsrA), two transmembrane proteins (LsrC and LsrD) and a solute-binding protein (LsrB).</text>
</comment>
<evidence type="ECO:0000256" key="10">
    <source>
        <dbReference type="ARBA" id="ARBA00039381"/>
    </source>
</evidence>
<feature type="transmembrane region" description="Helical" evidence="11">
    <location>
        <begin position="133"/>
        <end position="154"/>
    </location>
</feature>
<dbReference type="Pfam" id="PF02653">
    <property type="entry name" value="BPD_transp_2"/>
    <property type="match status" value="1"/>
</dbReference>
<accession>B3Q1M0</accession>
<dbReference type="PANTHER" id="PTHR32196">
    <property type="entry name" value="ABC TRANSPORTER PERMEASE PROTEIN YPHD-RELATED-RELATED"/>
    <property type="match status" value="1"/>
</dbReference>
<evidence type="ECO:0000256" key="2">
    <source>
        <dbReference type="ARBA" id="ARBA00011262"/>
    </source>
</evidence>
<sequence length="335" mass="35370">MSTVSIHEKRVIPDRLGTPFRRIVASWEVLLFGVAVLIFIFNSLASPYFLDAWNLSDATFNFTEKAMIAFAMALLVISGEIDLSVAAIIALASTAMGAAAQAGIGTPGLVLIGIGTGLACGVFNGVLVSVLKLPSIVVTIGTMSLFRGISYIVLGDQAYGKYPADFAYFGQGYVVWVFSFEFVLFIVLAIAFAVLLHATNFGRQVYAIGNNDFAARFSGIPVELVKFILFLLTGIMSGIAAVCLTSRLGSTRPSIAQGWELEVVTMVVLGGISILGGSGTIGGVVIAAFVMGLVTFGLGLLNVPGIVMSIFIGLLLIITIAIPIIARRIKIMSSR</sequence>
<dbReference type="GO" id="GO:0022857">
    <property type="term" value="F:transmembrane transporter activity"/>
    <property type="evidence" value="ECO:0007669"/>
    <property type="project" value="InterPro"/>
</dbReference>
<gene>
    <name evidence="12" type="ordered locus">RHECIAT_PA0000232</name>
</gene>
<dbReference type="KEGG" id="rec:RHECIAT_PA0000232"/>
<keyword evidence="5" id="KW-0997">Cell inner membrane</keyword>
<keyword evidence="3" id="KW-0813">Transport</keyword>
<keyword evidence="4" id="KW-1003">Cell membrane</keyword>
<organism evidence="12 13">
    <name type="scientific">Rhizobium etli (strain CIAT 652)</name>
    <dbReference type="NCBI Taxonomy" id="491916"/>
    <lineage>
        <taxon>Bacteria</taxon>
        <taxon>Pseudomonadati</taxon>
        <taxon>Pseudomonadota</taxon>
        <taxon>Alphaproteobacteria</taxon>
        <taxon>Hyphomicrobiales</taxon>
        <taxon>Rhizobiaceae</taxon>
        <taxon>Rhizobium/Agrobacterium group</taxon>
        <taxon>Rhizobium</taxon>
    </lineage>
</organism>
<geneLocation type="plasmid" evidence="12 13">
    <name>pA</name>
</geneLocation>